<comment type="caution">
    <text evidence="2">The sequence shown here is derived from an EMBL/GenBank/DDBJ whole genome shotgun (WGS) entry which is preliminary data.</text>
</comment>
<dbReference type="InterPro" id="IPR025714">
    <property type="entry name" value="Methyltranfer_dom"/>
</dbReference>
<dbReference type="PATRIC" id="fig|595434.4.peg.3669"/>
<gene>
    <name evidence="2" type="ORF">RISK_003867</name>
</gene>
<reference evidence="2" key="1">
    <citation type="submission" date="2015-05" db="EMBL/GenBank/DDBJ databases">
        <title>Permanent draft genome of Rhodopirellula islandicus K833.</title>
        <authorList>
            <person name="Kizina J."/>
            <person name="Richter M."/>
            <person name="Glockner F.O."/>
            <person name="Harder J."/>
        </authorList>
    </citation>
    <scope>NUCLEOTIDE SEQUENCE [LARGE SCALE GENOMIC DNA]</scope>
    <source>
        <strain evidence="2">K833</strain>
    </source>
</reference>
<name>A0A0J1BCP5_RHOIS</name>
<dbReference type="PANTHER" id="PTHR47473:SF1">
    <property type="entry name" value="METHYLTRANSFERASE DOMAIN-CONTAINING PROTEIN"/>
    <property type="match status" value="1"/>
</dbReference>
<dbReference type="OrthoDB" id="9791837at2"/>
<keyword evidence="2" id="KW-0489">Methyltransferase</keyword>
<feature type="domain" description="Methyltransferase" evidence="1">
    <location>
        <begin position="72"/>
        <end position="178"/>
    </location>
</feature>
<keyword evidence="3" id="KW-1185">Reference proteome</keyword>
<dbReference type="Pfam" id="PF13847">
    <property type="entry name" value="Methyltransf_31"/>
    <property type="match status" value="1"/>
</dbReference>
<evidence type="ECO:0000259" key="1">
    <source>
        <dbReference type="Pfam" id="PF13847"/>
    </source>
</evidence>
<dbReference type="Gene3D" id="3.40.50.150">
    <property type="entry name" value="Vaccinia Virus protein VP39"/>
    <property type="match status" value="1"/>
</dbReference>
<keyword evidence="2" id="KW-0808">Transferase</keyword>
<dbReference type="InterPro" id="IPR029063">
    <property type="entry name" value="SAM-dependent_MTases_sf"/>
</dbReference>
<sequence length="251" mass="28794">MSEITQTKSRFDDLKVLWHLLFRPVRGATHGERLESFYEGQASHYDSFRARLLHGRSELMSWVDFPAEGVWVDFGAGTGHNLFSAEEQSKSLSKIHLVDLSPSLLKVAAERVEERGLNNVTLHHADATKFELPENSVDVVTFSYSLTMIPDWFESILIARRILKPGGRIAVTDFHVSRKHAASTSRQHGWLRRTFWSLWFASDNVSLSSDHLAMLNRQFEMERCDERLGSVPYMPLLKAPYYLFLGRKPAE</sequence>
<dbReference type="CDD" id="cd02440">
    <property type="entry name" value="AdoMet_MTases"/>
    <property type="match status" value="1"/>
</dbReference>
<dbReference type="GO" id="GO:0008168">
    <property type="term" value="F:methyltransferase activity"/>
    <property type="evidence" value="ECO:0007669"/>
    <property type="project" value="UniProtKB-KW"/>
</dbReference>
<proteinExistence type="predicted"/>
<dbReference type="Proteomes" id="UP000036367">
    <property type="component" value="Unassembled WGS sequence"/>
</dbReference>
<evidence type="ECO:0000313" key="2">
    <source>
        <dbReference type="EMBL" id="KLU04281.1"/>
    </source>
</evidence>
<dbReference type="SUPFAM" id="SSF53335">
    <property type="entry name" value="S-adenosyl-L-methionine-dependent methyltransferases"/>
    <property type="match status" value="1"/>
</dbReference>
<dbReference type="GO" id="GO:0032259">
    <property type="term" value="P:methylation"/>
    <property type="evidence" value="ECO:0007669"/>
    <property type="project" value="UniProtKB-KW"/>
</dbReference>
<protein>
    <submittedName>
        <fullName evidence="2">SAM-dependent methyltransferase</fullName>
    </submittedName>
</protein>
<evidence type="ECO:0000313" key="3">
    <source>
        <dbReference type="Proteomes" id="UP000036367"/>
    </source>
</evidence>
<dbReference type="STRING" id="595434.RISK_003867"/>
<dbReference type="PANTHER" id="PTHR47473">
    <property type="entry name" value="BTA1P"/>
    <property type="match status" value="1"/>
</dbReference>
<organism evidence="2 3">
    <name type="scientific">Rhodopirellula islandica</name>
    <dbReference type="NCBI Taxonomy" id="595434"/>
    <lineage>
        <taxon>Bacteria</taxon>
        <taxon>Pseudomonadati</taxon>
        <taxon>Planctomycetota</taxon>
        <taxon>Planctomycetia</taxon>
        <taxon>Pirellulales</taxon>
        <taxon>Pirellulaceae</taxon>
        <taxon>Rhodopirellula</taxon>
    </lineage>
</organism>
<accession>A0A0J1BCP5</accession>
<dbReference type="RefSeq" id="WP_047815217.1">
    <property type="nucleotide sequence ID" value="NZ_LECT01000029.1"/>
</dbReference>
<dbReference type="EMBL" id="LECT01000029">
    <property type="protein sequence ID" value="KLU04281.1"/>
    <property type="molecule type" value="Genomic_DNA"/>
</dbReference>
<dbReference type="AlphaFoldDB" id="A0A0J1BCP5"/>